<gene>
    <name evidence="2" type="ORF">ACFOD4_04580</name>
</gene>
<dbReference type="SMART" id="SM00507">
    <property type="entry name" value="HNHc"/>
    <property type="match status" value="1"/>
</dbReference>
<dbReference type="InterPro" id="IPR003615">
    <property type="entry name" value="HNH_nuc"/>
</dbReference>
<dbReference type="EMBL" id="JBHRTN010000005">
    <property type="protein sequence ID" value="MFC3124328.1"/>
    <property type="molecule type" value="Genomic_DNA"/>
</dbReference>
<sequence length="440" mass="49079">MYRVQAQCLCRPVLDRERHYDRLLHQTYQEGVVQSMQHQTWIFQANPKMFEIEKFLETSPTDFLWLVTSSGEAMSIGDRVFLWRAVGDGSPRDSGIVAEAAILEKPSIQPDDAASRPFWRSSPFSGDAAQSANRVRLKLRRVAGQREIIRRDWLKEDPILRDLTIMKRPAGTNFAVPSRQAERIQALWTMSGVDWTYAESVAGLWAYHRTYGGIVSQSAGSPVSETALLTGRAVSGVYNKVMNFRSLDPRDSRSGFSGGSKIDQAVWFRFYDAAEQAVRSAELENEFRRLWEPVTPTSVLGSDTASAEQHEQQVSSLAALPLKVLMARYERTRGVANPLPKSSVTSGRRFERDPLLSAIAKVRASFRCEVVGCVHPTFVSKDGQPYVEVHHIMPLSQGGPDVLNNLACVCPAHHREVHVGRASERITNGLLALRASADGL</sequence>
<protein>
    <submittedName>
        <fullName evidence="2">HNH endonuclease</fullName>
    </submittedName>
</protein>
<dbReference type="InterPro" id="IPR002711">
    <property type="entry name" value="HNH"/>
</dbReference>
<dbReference type="Gene3D" id="1.10.30.50">
    <property type="match status" value="1"/>
</dbReference>
<comment type="caution">
    <text evidence="2">The sequence shown here is derived from an EMBL/GenBank/DDBJ whole genome shotgun (WGS) entry which is preliminary data.</text>
</comment>
<keyword evidence="2" id="KW-0255">Endonuclease</keyword>
<dbReference type="InterPro" id="IPR002740">
    <property type="entry name" value="EVE_domain"/>
</dbReference>
<dbReference type="InterPro" id="IPR015947">
    <property type="entry name" value="PUA-like_sf"/>
</dbReference>
<dbReference type="Proteomes" id="UP001595593">
    <property type="component" value="Unassembled WGS sequence"/>
</dbReference>
<name>A0ABV7FYG0_9PROT</name>
<evidence type="ECO:0000313" key="2">
    <source>
        <dbReference type="EMBL" id="MFC3124328.1"/>
    </source>
</evidence>
<dbReference type="GO" id="GO:0004519">
    <property type="term" value="F:endonuclease activity"/>
    <property type="evidence" value="ECO:0007669"/>
    <property type="project" value="UniProtKB-KW"/>
</dbReference>
<evidence type="ECO:0000259" key="1">
    <source>
        <dbReference type="SMART" id="SM00507"/>
    </source>
</evidence>
<reference evidence="3" key="1">
    <citation type="journal article" date="2019" name="Int. J. Syst. Evol. Microbiol.">
        <title>The Global Catalogue of Microorganisms (GCM) 10K type strain sequencing project: providing services to taxonomists for standard genome sequencing and annotation.</title>
        <authorList>
            <consortium name="The Broad Institute Genomics Platform"/>
            <consortium name="The Broad Institute Genome Sequencing Center for Infectious Disease"/>
            <person name="Wu L."/>
            <person name="Ma J."/>
        </authorList>
    </citation>
    <scope>NUCLEOTIDE SEQUENCE [LARGE SCALE GENOMIC DNA]</scope>
    <source>
        <strain evidence="3">KCTC 52094</strain>
    </source>
</reference>
<dbReference type="Pfam" id="PF01878">
    <property type="entry name" value="EVE"/>
    <property type="match status" value="1"/>
</dbReference>
<dbReference type="Gene3D" id="3.10.590.10">
    <property type="entry name" value="ph1033 like domains"/>
    <property type="match status" value="1"/>
</dbReference>
<proteinExistence type="predicted"/>
<keyword evidence="2" id="KW-0378">Hydrolase</keyword>
<dbReference type="RefSeq" id="WP_379594754.1">
    <property type="nucleotide sequence ID" value="NZ_JBHRTN010000005.1"/>
</dbReference>
<keyword evidence="2" id="KW-0540">Nuclease</keyword>
<accession>A0ABV7FYG0</accession>
<dbReference type="CDD" id="cd00085">
    <property type="entry name" value="HNHc"/>
    <property type="match status" value="1"/>
</dbReference>
<organism evidence="2 3">
    <name type="scientific">Teichococcus globiformis</name>
    <dbReference type="NCBI Taxonomy" id="2307229"/>
    <lineage>
        <taxon>Bacteria</taxon>
        <taxon>Pseudomonadati</taxon>
        <taxon>Pseudomonadota</taxon>
        <taxon>Alphaproteobacteria</taxon>
        <taxon>Acetobacterales</taxon>
        <taxon>Roseomonadaceae</taxon>
        <taxon>Roseomonas</taxon>
    </lineage>
</organism>
<dbReference type="SUPFAM" id="SSF88697">
    <property type="entry name" value="PUA domain-like"/>
    <property type="match status" value="1"/>
</dbReference>
<evidence type="ECO:0000313" key="3">
    <source>
        <dbReference type="Proteomes" id="UP001595593"/>
    </source>
</evidence>
<keyword evidence="3" id="KW-1185">Reference proteome</keyword>
<feature type="domain" description="HNH nuclease" evidence="1">
    <location>
        <begin position="361"/>
        <end position="415"/>
    </location>
</feature>
<dbReference type="Pfam" id="PF01844">
    <property type="entry name" value="HNH"/>
    <property type="match status" value="1"/>
</dbReference>